<evidence type="ECO:0000256" key="1">
    <source>
        <dbReference type="SAM" id="MobiDB-lite"/>
    </source>
</evidence>
<dbReference type="Pfam" id="PF02579">
    <property type="entry name" value="Nitro_FeMo-Co"/>
    <property type="match status" value="1"/>
</dbReference>
<reference evidence="3 4" key="1">
    <citation type="submission" date="2018-06" db="EMBL/GenBank/DDBJ databases">
        <title>Extensive metabolic versatility and redundancy in microbially diverse, dynamic hydrothermal sediments.</title>
        <authorList>
            <person name="Dombrowski N."/>
            <person name="Teske A."/>
            <person name="Baker B.J."/>
        </authorList>
    </citation>
    <scope>NUCLEOTIDE SEQUENCE [LARGE SCALE GENOMIC DNA]</scope>
    <source>
        <strain evidence="3">B36_G15</strain>
    </source>
</reference>
<dbReference type="Gene3D" id="3.30.420.130">
    <property type="entry name" value="Dinitrogenase iron-molybdenum cofactor biosynthesis domain"/>
    <property type="match status" value="1"/>
</dbReference>
<name>A0A660SHL0_UNCW3</name>
<dbReference type="SUPFAM" id="SSF53146">
    <property type="entry name" value="Nitrogenase accessory factor-like"/>
    <property type="match status" value="1"/>
</dbReference>
<feature type="region of interest" description="Disordered" evidence="1">
    <location>
        <begin position="102"/>
        <end position="124"/>
    </location>
</feature>
<evidence type="ECO:0000313" key="4">
    <source>
        <dbReference type="Proteomes" id="UP000268469"/>
    </source>
</evidence>
<organism evidence="3 4">
    <name type="scientific">candidate division WOR-3 bacterium</name>
    <dbReference type="NCBI Taxonomy" id="2052148"/>
    <lineage>
        <taxon>Bacteria</taxon>
        <taxon>Bacteria division WOR-3</taxon>
    </lineage>
</organism>
<dbReference type="PANTHER" id="PTHR42983:SF1">
    <property type="entry name" value="IRON-MOLYBDENUM PROTEIN"/>
    <property type="match status" value="1"/>
</dbReference>
<dbReference type="InterPro" id="IPR033913">
    <property type="entry name" value="MTH1175_dom"/>
</dbReference>
<evidence type="ECO:0000313" key="3">
    <source>
        <dbReference type="EMBL" id="RKX69501.1"/>
    </source>
</evidence>
<evidence type="ECO:0000259" key="2">
    <source>
        <dbReference type="Pfam" id="PF02579"/>
    </source>
</evidence>
<dbReference type="Proteomes" id="UP000268469">
    <property type="component" value="Unassembled WGS sequence"/>
</dbReference>
<dbReference type="PANTHER" id="PTHR42983">
    <property type="entry name" value="DINITROGENASE IRON-MOLYBDENUM COFACTOR PROTEIN-RELATED"/>
    <property type="match status" value="1"/>
</dbReference>
<proteinExistence type="predicted"/>
<gene>
    <name evidence="3" type="ORF">DRP53_08015</name>
</gene>
<dbReference type="CDD" id="cd00851">
    <property type="entry name" value="MTH1175"/>
    <property type="match status" value="1"/>
</dbReference>
<accession>A0A660SHL0</accession>
<comment type="caution">
    <text evidence="3">The sequence shown here is derived from an EMBL/GenBank/DDBJ whole genome shotgun (WGS) entry which is preliminary data.</text>
</comment>
<feature type="domain" description="Dinitrogenase iron-molybdenum cofactor biosynthesis" evidence="2">
    <location>
        <begin position="9"/>
        <end position="95"/>
    </location>
</feature>
<dbReference type="AlphaFoldDB" id="A0A660SHL0"/>
<dbReference type="InterPro" id="IPR003731">
    <property type="entry name" value="Di-Nase_FeMo-co_biosynth"/>
</dbReference>
<protein>
    <submittedName>
        <fullName evidence="3">Dinitrogenase iron-molybdenum cofactor</fullName>
    </submittedName>
</protein>
<sequence>MKAAIATEGSRVAQHFGRCPHFTIVEIEGGSVISQERVVNPRAGPGSLPQFLKSQGIGLIICGGMGERAQVFFKQMGIDIILGVTGTIDEVVDNLTAGKLSGGKSLCPKGGGETVEPCDGKEER</sequence>
<dbReference type="EMBL" id="QNBE01000081">
    <property type="protein sequence ID" value="RKX69501.1"/>
    <property type="molecule type" value="Genomic_DNA"/>
</dbReference>
<dbReference type="InterPro" id="IPR036105">
    <property type="entry name" value="DiNase_FeMo-co_biosyn_sf"/>
</dbReference>